<accession>A0AC60P8Y9</accession>
<reference evidence="1 2" key="1">
    <citation type="journal article" date="2020" name="Cell">
        <title>Large-Scale Comparative Analyses of Tick Genomes Elucidate Their Genetic Diversity and Vector Capacities.</title>
        <authorList>
            <consortium name="Tick Genome and Microbiome Consortium (TIGMIC)"/>
            <person name="Jia N."/>
            <person name="Wang J."/>
            <person name="Shi W."/>
            <person name="Du L."/>
            <person name="Sun Y."/>
            <person name="Zhan W."/>
            <person name="Jiang J.F."/>
            <person name="Wang Q."/>
            <person name="Zhang B."/>
            <person name="Ji P."/>
            <person name="Bell-Sakyi L."/>
            <person name="Cui X.M."/>
            <person name="Yuan T.T."/>
            <person name="Jiang B.G."/>
            <person name="Yang W.F."/>
            <person name="Lam T.T."/>
            <person name="Chang Q.C."/>
            <person name="Ding S.J."/>
            <person name="Wang X.J."/>
            <person name="Zhu J.G."/>
            <person name="Ruan X.D."/>
            <person name="Zhao L."/>
            <person name="Wei J.T."/>
            <person name="Ye R.Z."/>
            <person name="Que T.C."/>
            <person name="Du C.H."/>
            <person name="Zhou Y.H."/>
            <person name="Cheng J.X."/>
            <person name="Dai P.F."/>
            <person name="Guo W.B."/>
            <person name="Han X.H."/>
            <person name="Huang E.J."/>
            <person name="Li L.F."/>
            <person name="Wei W."/>
            <person name="Gao Y.C."/>
            <person name="Liu J.Z."/>
            <person name="Shao H.Z."/>
            <person name="Wang X."/>
            <person name="Wang C.C."/>
            <person name="Yang T.C."/>
            <person name="Huo Q.B."/>
            <person name="Li W."/>
            <person name="Chen H.Y."/>
            <person name="Chen S.E."/>
            <person name="Zhou L.G."/>
            <person name="Ni X.B."/>
            <person name="Tian J.H."/>
            <person name="Sheng Y."/>
            <person name="Liu T."/>
            <person name="Pan Y.S."/>
            <person name="Xia L.Y."/>
            <person name="Li J."/>
            <person name="Zhao F."/>
            <person name="Cao W.C."/>
        </authorList>
    </citation>
    <scope>NUCLEOTIDE SEQUENCE [LARGE SCALE GENOMIC DNA]</scope>
    <source>
        <strain evidence="1">Iper-2018</strain>
    </source>
</reference>
<evidence type="ECO:0000313" key="2">
    <source>
        <dbReference type="Proteomes" id="UP000805193"/>
    </source>
</evidence>
<organism evidence="1 2">
    <name type="scientific">Ixodes persulcatus</name>
    <name type="common">Taiga tick</name>
    <dbReference type="NCBI Taxonomy" id="34615"/>
    <lineage>
        <taxon>Eukaryota</taxon>
        <taxon>Metazoa</taxon>
        <taxon>Ecdysozoa</taxon>
        <taxon>Arthropoda</taxon>
        <taxon>Chelicerata</taxon>
        <taxon>Arachnida</taxon>
        <taxon>Acari</taxon>
        <taxon>Parasitiformes</taxon>
        <taxon>Ixodida</taxon>
        <taxon>Ixodoidea</taxon>
        <taxon>Ixodidae</taxon>
        <taxon>Ixodinae</taxon>
        <taxon>Ixodes</taxon>
    </lineage>
</organism>
<proteinExistence type="predicted"/>
<protein>
    <submittedName>
        <fullName evidence="1">Uncharacterized protein</fullName>
    </submittedName>
</protein>
<gene>
    <name evidence="1" type="ORF">HPB47_006966</name>
</gene>
<sequence>MAGTLVLQDIQNHAAARRKLDDETAEELLEKIANKDISDGDFSDDESAEADLESKRDGTELGTTEEEIKVFFGMLMLMGVLKFPRVWMNWTTSTRIPAIAKAMSAKRFFKIRAALHISDSNAPRDPNSQDKFWKVCPVIEADRQRCLLLEPFEHNSVDEQMIAFTSRVAAKQFVKGKPSPEGVKVFVRCSSDSLAHDYELY</sequence>
<dbReference type="Proteomes" id="UP000805193">
    <property type="component" value="Unassembled WGS sequence"/>
</dbReference>
<dbReference type="EMBL" id="JABSTQ010011018">
    <property type="protein sequence ID" value="KAG0415856.1"/>
    <property type="molecule type" value="Genomic_DNA"/>
</dbReference>
<keyword evidence="2" id="KW-1185">Reference proteome</keyword>
<comment type="caution">
    <text evidence="1">The sequence shown here is derived from an EMBL/GenBank/DDBJ whole genome shotgun (WGS) entry which is preliminary data.</text>
</comment>
<evidence type="ECO:0000313" key="1">
    <source>
        <dbReference type="EMBL" id="KAG0415856.1"/>
    </source>
</evidence>
<name>A0AC60P8Y9_IXOPE</name>